<dbReference type="InterPro" id="IPR025736">
    <property type="entry name" value="PucR_C-HTH_dom"/>
</dbReference>
<dbReference type="InterPro" id="IPR042070">
    <property type="entry name" value="PucR_C-HTH_sf"/>
</dbReference>
<feature type="domain" description="PucR C-terminal helix-turn-helix" evidence="2">
    <location>
        <begin position="244"/>
        <end position="302"/>
    </location>
</feature>
<dbReference type="Pfam" id="PF13556">
    <property type="entry name" value="HTH_30"/>
    <property type="match status" value="1"/>
</dbReference>
<comment type="caution">
    <text evidence="4">The sequence shown here is derived from an EMBL/GenBank/DDBJ whole genome shotgun (WGS) entry which is preliminary data.</text>
</comment>
<dbReference type="Proteomes" id="UP000244180">
    <property type="component" value="Unassembled WGS sequence"/>
</dbReference>
<proteinExistence type="inferred from homology"/>
<dbReference type="InterPro" id="IPR041522">
    <property type="entry name" value="CdaR_GGDEF"/>
</dbReference>
<dbReference type="PANTHER" id="PTHR33744">
    <property type="entry name" value="CARBOHYDRATE DIACID REGULATOR"/>
    <property type="match status" value="1"/>
</dbReference>
<protein>
    <submittedName>
        <fullName evidence="4">Regulator of polyketide synthase expression</fullName>
    </submittedName>
</protein>
<dbReference type="InterPro" id="IPR051448">
    <property type="entry name" value="CdaR-like_regulators"/>
</dbReference>
<reference evidence="4 5" key="1">
    <citation type="submission" date="2017-08" db="EMBL/GenBank/DDBJ databases">
        <title>Burning lignite coal seam in the remote Altai Mountains harbors a hydrogen-driven thermophilic microbial community.</title>
        <authorList>
            <person name="Kadnikov V.V."/>
            <person name="Mardanov A.V."/>
            <person name="Ivasenko D."/>
            <person name="Beletsky A.V."/>
            <person name="Karnachuk O.V."/>
            <person name="Ravin N.V."/>
        </authorList>
    </citation>
    <scope>NUCLEOTIDE SEQUENCE [LARGE SCALE GENOMIC DNA]</scope>
    <source>
        <strain evidence="4">AL33</strain>
    </source>
</reference>
<evidence type="ECO:0000313" key="5">
    <source>
        <dbReference type="Proteomes" id="UP000244180"/>
    </source>
</evidence>
<feature type="domain" description="CdaR GGDEF-like" evidence="3">
    <location>
        <begin position="45"/>
        <end position="191"/>
    </location>
</feature>
<dbReference type="Gene3D" id="1.10.10.2840">
    <property type="entry name" value="PucR C-terminal helix-turn-helix domain"/>
    <property type="match status" value="1"/>
</dbReference>
<evidence type="ECO:0000259" key="2">
    <source>
        <dbReference type="Pfam" id="PF13556"/>
    </source>
</evidence>
<sequence>MSQRDFMILERIIPLISLELLKAKTRHEVESEFKEGVLSQIIDGRVGREEDVAHQGRKFGWNFSVGYLLIVVELEHPDLMRLGYTTDTVTAKLALFLKTYPALMSIVFRRSERVIVFCHFDRLKPGDAEAIKAEALRLAVRMARWLRSLLSQEAARSQGNDRFSFFVGIGRYYDRLRDVHRSYKEALKAIAASRAMGRVNGVLHYDDLGVYRLLFQAENRDELRALYQETIGKLMENETAGEELVRTLERWFQHNGRLRDAARALYIHPNTLKYRLGRIEKLTGLRLDNSEDRLMLQLGLKIHSLFPFLSK</sequence>
<comment type="similarity">
    <text evidence="1">Belongs to the CdaR family.</text>
</comment>
<evidence type="ECO:0000256" key="1">
    <source>
        <dbReference type="ARBA" id="ARBA00006754"/>
    </source>
</evidence>
<name>A0A2T5GA35_HYDSH</name>
<dbReference type="EMBL" id="PEBV01000018">
    <property type="protein sequence ID" value="PTQ53008.1"/>
    <property type="molecule type" value="Genomic_DNA"/>
</dbReference>
<dbReference type="Pfam" id="PF17853">
    <property type="entry name" value="GGDEF_2"/>
    <property type="match status" value="1"/>
</dbReference>
<evidence type="ECO:0000313" key="4">
    <source>
        <dbReference type="EMBL" id="PTQ53008.1"/>
    </source>
</evidence>
<dbReference type="AlphaFoldDB" id="A0A2T5GA35"/>
<organism evidence="4 5">
    <name type="scientific">Hydrogenibacillus schlegelii</name>
    <name type="common">Bacillus schlegelii</name>
    <dbReference type="NCBI Taxonomy" id="1484"/>
    <lineage>
        <taxon>Bacteria</taxon>
        <taxon>Bacillati</taxon>
        <taxon>Bacillota</taxon>
        <taxon>Bacilli</taxon>
        <taxon>Bacillales</taxon>
        <taxon>Bacillales Family X. Incertae Sedis</taxon>
        <taxon>Hydrogenibacillus</taxon>
    </lineage>
</organism>
<dbReference type="PANTHER" id="PTHR33744:SF1">
    <property type="entry name" value="DNA-BINDING TRANSCRIPTIONAL ACTIVATOR ADER"/>
    <property type="match status" value="1"/>
</dbReference>
<accession>A0A2T5GA35</accession>
<gene>
    <name evidence="4" type="ORF">HSCHL_2196</name>
</gene>
<evidence type="ECO:0000259" key="3">
    <source>
        <dbReference type="Pfam" id="PF17853"/>
    </source>
</evidence>